<dbReference type="RefSeq" id="WP_218113355.1">
    <property type="nucleotide sequence ID" value="NZ_CP065383.1"/>
</dbReference>
<dbReference type="KEGG" id="alam:RT761_01412"/>
<proteinExistence type="predicted"/>
<name>A0A7T1ALM1_ATRLM</name>
<gene>
    <name evidence="1" type="ORF">RT761_01412</name>
</gene>
<dbReference type="AlphaFoldDB" id="A0A7T1ALM1"/>
<accession>A0A7T1ALM1</accession>
<protein>
    <submittedName>
        <fullName evidence="1">Uncharacterized protein</fullName>
    </submittedName>
</protein>
<reference evidence="1 2" key="1">
    <citation type="journal article" date="2021" name="Nat. Commun.">
        <title>Isolation of a member of the candidate phylum Atribacteria reveals a unique cell membrane structure.</title>
        <authorList>
            <person name="Taiki K."/>
            <person name="Nobu M.K."/>
            <person name="Kusada H."/>
            <person name="Meng X.-Y."/>
            <person name="Hosoki N."/>
            <person name="Uematsu K."/>
            <person name="Yoshioka H."/>
            <person name="Kamagata Y."/>
            <person name="Tamaki H."/>
        </authorList>
    </citation>
    <scope>NUCLEOTIDE SEQUENCE [LARGE SCALE GENOMIC DNA]</scope>
    <source>
        <strain evidence="1 2">RT761</strain>
    </source>
</reference>
<keyword evidence="2" id="KW-1185">Reference proteome</keyword>
<dbReference type="EMBL" id="CP065383">
    <property type="protein sequence ID" value="QPM68197.1"/>
    <property type="molecule type" value="Genomic_DNA"/>
</dbReference>
<dbReference type="Proteomes" id="UP000594463">
    <property type="component" value="Chromosome"/>
</dbReference>
<evidence type="ECO:0000313" key="1">
    <source>
        <dbReference type="EMBL" id="QPM68197.1"/>
    </source>
</evidence>
<evidence type="ECO:0000313" key="2">
    <source>
        <dbReference type="Proteomes" id="UP000594463"/>
    </source>
</evidence>
<organism evidence="1 2">
    <name type="scientific">Atribacter laminatus</name>
    <dbReference type="NCBI Taxonomy" id="2847778"/>
    <lineage>
        <taxon>Bacteria</taxon>
        <taxon>Pseudomonadati</taxon>
        <taxon>Atribacterota</taxon>
        <taxon>Atribacteria</taxon>
        <taxon>Atribacterales</taxon>
        <taxon>Atribacteraceae</taxon>
        <taxon>Atribacter</taxon>
    </lineage>
</organism>
<sequence length="91" mass="10679">MNTIERRLKNLESQIPIPRMKRDDDFAEVISSDPVFLEMAFKIREFIRKNPGKKIPDELPQDLIEAWERETSKVLITLPEEKIKALEEGVD</sequence>